<dbReference type="Pfam" id="PF04250">
    <property type="entry name" value="DUF429"/>
    <property type="match status" value="1"/>
</dbReference>
<evidence type="ECO:0008006" key="3">
    <source>
        <dbReference type="Google" id="ProtNLM"/>
    </source>
</evidence>
<protein>
    <recommendedName>
        <fullName evidence="3">RNase H-like nuclease</fullName>
    </recommendedName>
</protein>
<dbReference type="EMBL" id="BMIQ01000004">
    <property type="protein sequence ID" value="GGE06491.1"/>
    <property type="molecule type" value="Genomic_DNA"/>
</dbReference>
<dbReference type="RefSeq" id="WP_188909325.1">
    <property type="nucleotide sequence ID" value="NZ_BMIQ01000004.1"/>
</dbReference>
<keyword evidence="2" id="KW-1185">Reference proteome</keyword>
<sequence>MSRALAGVDGCRAGWIAAIAIAGEAPFLRVFPRFETLLDSLPSDAAIAVDMPIGLPERIVGPGRVAEAAARPCLAGRQSSVFSIPARAAVEADPGPHEDDIARSAAHARANAIARTLSDPPRGVSRQGFMLFPKILEIDRLLRARPGLADRLIESHPELAFCQLNGGIPLSLPKKMKSRPHPPGLLERRTLLLAHALPAELLSAALPAKTGEDDRLDACAMLLVAGRHARGETLSFPDPPGRDAHGLPIAIRV</sequence>
<evidence type="ECO:0000313" key="2">
    <source>
        <dbReference type="Proteomes" id="UP000644699"/>
    </source>
</evidence>
<dbReference type="AlphaFoldDB" id="A0A916ZNR1"/>
<name>A0A916ZNR1_9HYPH</name>
<gene>
    <name evidence="1" type="ORF">GCM10011390_27000</name>
</gene>
<comment type="caution">
    <text evidence="1">The sequence shown here is derived from an EMBL/GenBank/DDBJ whole genome shotgun (WGS) entry which is preliminary data.</text>
</comment>
<accession>A0A916ZNR1</accession>
<dbReference type="Proteomes" id="UP000644699">
    <property type="component" value="Unassembled WGS sequence"/>
</dbReference>
<organism evidence="1 2">
    <name type="scientific">Aureimonas endophytica</name>
    <dbReference type="NCBI Taxonomy" id="2027858"/>
    <lineage>
        <taxon>Bacteria</taxon>
        <taxon>Pseudomonadati</taxon>
        <taxon>Pseudomonadota</taxon>
        <taxon>Alphaproteobacteria</taxon>
        <taxon>Hyphomicrobiales</taxon>
        <taxon>Aurantimonadaceae</taxon>
        <taxon>Aureimonas</taxon>
    </lineage>
</organism>
<evidence type="ECO:0000313" key="1">
    <source>
        <dbReference type="EMBL" id="GGE06491.1"/>
    </source>
</evidence>
<reference evidence="1" key="2">
    <citation type="submission" date="2020-09" db="EMBL/GenBank/DDBJ databases">
        <authorList>
            <person name="Sun Q."/>
            <person name="Zhou Y."/>
        </authorList>
    </citation>
    <scope>NUCLEOTIDE SEQUENCE</scope>
    <source>
        <strain evidence="1">CGMCC 1.15367</strain>
    </source>
</reference>
<dbReference type="InterPro" id="IPR007362">
    <property type="entry name" value="DUF429"/>
</dbReference>
<reference evidence="1" key="1">
    <citation type="journal article" date="2014" name="Int. J. Syst. Evol. Microbiol.">
        <title>Complete genome sequence of Corynebacterium casei LMG S-19264T (=DSM 44701T), isolated from a smear-ripened cheese.</title>
        <authorList>
            <consortium name="US DOE Joint Genome Institute (JGI-PGF)"/>
            <person name="Walter F."/>
            <person name="Albersmeier A."/>
            <person name="Kalinowski J."/>
            <person name="Ruckert C."/>
        </authorList>
    </citation>
    <scope>NUCLEOTIDE SEQUENCE</scope>
    <source>
        <strain evidence="1">CGMCC 1.15367</strain>
    </source>
</reference>
<proteinExistence type="predicted"/>